<comment type="caution">
    <text evidence="7">Lacks conserved residue(s) required for the propagation of feature annotation.</text>
</comment>
<dbReference type="GO" id="GO:0030091">
    <property type="term" value="P:protein repair"/>
    <property type="evidence" value="ECO:0007669"/>
    <property type="project" value="UniProtKB-UniRule"/>
</dbReference>
<evidence type="ECO:0000259" key="9">
    <source>
        <dbReference type="Pfam" id="PF01794"/>
    </source>
</evidence>
<dbReference type="GO" id="GO:0020037">
    <property type="term" value="F:heme binding"/>
    <property type="evidence" value="ECO:0007669"/>
    <property type="project" value="UniProtKB-UniRule"/>
</dbReference>
<dbReference type="AlphaFoldDB" id="A0A2N3KRX4"/>
<comment type="subunit">
    <text evidence="7">Heterodimer of a catalytic subunit (MsrP) and a heme-binding subunit (MsrQ).</text>
</comment>
<keyword evidence="6 7" id="KW-0472">Membrane</keyword>
<dbReference type="GO" id="GO:0009055">
    <property type="term" value="F:electron transfer activity"/>
    <property type="evidence" value="ECO:0007669"/>
    <property type="project" value="UniProtKB-UniRule"/>
</dbReference>
<keyword evidence="7" id="KW-0249">Electron transport</keyword>
<dbReference type="OrthoDB" id="9788328at2"/>
<feature type="region of interest" description="Disordered" evidence="8">
    <location>
        <begin position="276"/>
        <end position="300"/>
    </location>
</feature>
<name>A0A2N3KRX4_9PROT</name>
<protein>
    <recommendedName>
        <fullName evidence="7">Protein-methionine-sulfoxide reductase heme-binding subunit MsrQ</fullName>
    </recommendedName>
    <alternativeName>
        <fullName evidence="7">Flavocytochrome MsrQ</fullName>
    </alternativeName>
</protein>
<feature type="transmembrane region" description="Helical" evidence="7">
    <location>
        <begin position="78"/>
        <end position="97"/>
    </location>
</feature>
<keyword evidence="5 7" id="KW-0408">Iron</keyword>
<keyword evidence="7" id="KW-0288">FMN</keyword>
<dbReference type="EMBL" id="NWTK01000009">
    <property type="protein sequence ID" value="PKR53302.1"/>
    <property type="molecule type" value="Genomic_DNA"/>
</dbReference>
<reference evidence="10 11" key="1">
    <citation type="submission" date="2017-09" db="EMBL/GenBank/DDBJ databases">
        <title>Biodiversity and function of Thalassospira species in the particle-attached aromatic-hydrocarbon-degrading consortia from the surface seawater of the South China Sea.</title>
        <authorList>
            <person name="Dong C."/>
            <person name="Liu R."/>
            <person name="Shao Z."/>
        </authorList>
    </citation>
    <scope>NUCLEOTIDE SEQUENCE [LARGE SCALE GENOMIC DNA]</scope>
    <source>
        <strain evidence="10 11">CSC1P2</strain>
    </source>
</reference>
<feature type="domain" description="Ferric oxidoreductase" evidence="9">
    <location>
        <begin position="51"/>
        <end position="162"/>
    </location>
</feature>
<evidence type="ECO:0000313" key="10">
    <source>
        <dbReference type="EMBL" id="PKR53302.1"/>
    </source>
</evidence>
<evidence type="ECO:0000256" key="1">
    <source>
        <dbReference type="ARBA" id="ARBA00004141"/>
    </source>
</evidence>
<dbReference type="PANTHER" id="PTHR36964:SF1">
    <property type="entry name" value="PROTEIN-METHIONINE-SULFOXIDE REDUCTASE HEME-BINDING SUBUNIT MSRQ"/>
    <property type="match status" value="1"/>
</dbReference>
<comment type="caution">
    <text evidence="10">The sequence shown here is derived from an EMBL/GenBank/DDBJ whole genome shotgun (WGS) entry which is preliminary data.</text>
</comment>
<feature type="transmembrane region" description="Helical" evidence="7">
    <location>
        <begin position="206"/>
        <end position="228"/>
    </location>
</feature>
<keyword evidence="2 7" id="KW-0813">Transport</keyword>
<feature type="transmembrane region" description="Helical" evidence="7">
    <location>
        <begin position="151"/>
        <end position="168"/>
    </location>
</feature>
<dbReference type="Proteomes" id="UP000233597">
    <property type="component" value="Unassembled WGS sequence"/>
</dbReference>
<evidence type="ECO:0000256" key="3">
    <source>
        <dbReference type="ARBA" id="ARBA00022692"/>
    </source>
</evidence>
<comment type="subcellular location">
    <subcellularLocation>
        <location evidence="7">Cell membrane</location>
        <topology evidence="7">Multi-pass membrane protein</topology>
    </subcellularLocation>
    <subcellularLocation>
        <location evidence="1">Membrane</location>
        <topology evidence="1">Multi-pass membrane protein</topology>
    </subcellularLocation>
</comment>
<feature type="transmembrane region" description="Helical" evidence="7">
    <location>
        <begin position="117"/>
        <end position="139"/>
    </location>
</feature>
<evidence type="ECO:0000256" key="8">
    <source>
        <dbReference type="SAM" id="MobiDB-lite"/>
    </source>
</evidence>
<keyword evidence="7" id="KW-0285">Flavoprotein</keyword>
<evidence type="ECO:0000256" key="2">
    <source>
        <dbReference type="ARBA" id="ARBA00022448"/>
    </source>
</evidence>
<comment type="cofactor">
    <cofactor evidence="7">
        <name>FMN</name>
        <dbReference type="ChEBI" id="CHEBI:58210"/>
    </cofactor>
    <text evidence="7">Binds 1 FMN per subunit.</text>
</comment>
<dbReference type="InterPro" id="IPR013130">
    <property type="entry name" value="Fe3_Rdtase_TM_dom"/>
</dbReference>
<evidence type="ECO:0000313" key="11">
    <source>
        <dbReference type="Proteomes" id="UP000233597"/>
    </source>
</evidence>
<dbReference type="GO" id="GO:0046872">
    <property type="term" value="F:metal ion binding"/>
    <property type="evidence" value="ECO:0007669"/>
    <property type="project" value="UniProtKB-KW"/>
</dbReference>
<gene>
    <name evidence="7" type="primary">msrQ</name>
    <name evidence="10" type="ORF">COO20_14470</name>
</gene>
<dbReference type="GO" id="GO:0010181">
    <property type="term" value="F:FMN binding"/>
    <property type="evidence" value="ECO:0007669"/>
    <property type="project" value="UniProtKB-UniRule"/>
</dbReference>
<comment type="cofactor">
    <cofactor evidence="7">
        <name>heme b</name>
        <dbReference type="ChEBI" id="CHEBI:60344"/>
    </cofactor>
    <text evidence="7">Binds 1 heme b (iron(II)-protoporphyrin IX) group per subunit.</text>
</comment>
<feature type="transmembrane region" description="Helical" evidence="7">
    <location>
        <begin position="12"/>
        <end position="33"/>
    </location>
</feature>
<evidence type="ECO:0000256" key="5">
    <source>
        <dbReference type="ARBA" id="ARBA00023004"/>
    </source>
</evidence>
<keyword evidence="7" id="KW-0349">Heme</keyword>
<comment type="function">
    <text evidence="7">Part of the MsrPQ system that repairs oxidized periplasmic proteins containing methionine sulfoxide residues (Met-O), using respiratory chain electrons. Thus protects these proteins from oxidative-stress damage caused by reactive species of oxygen and chlorine generated by the host defense mechanisms. MsrPQ is essential for the maintenance of envelope integrity under bleach stress, rescuing a wide series of structurally unrelated periplasmic proteins from methionine oxidation. MsrQ provides electrons for reduction to the reductase catalytic subunit MsrP, using the quinone pool of the respiratory chain.</text>
</comment>
<feature type="compositionally biased region" description="Low complexity" evidence="8">
    <location>
        <begin position="278"/>
        <end position="290"/>
    </location>
</feature>
<sequence>MFPWLDHSGRFSAFKLMVFIAILVPGCVVLWPVLFHEGVSLPIKDAIHGSGDWAIRMLLISLAITPFRRVTKFTKIVLVRRMVGLAAMGYALCHLLLYCIDQSFDISRIATEIAVRIYLTIGFVAVMGLVVLGVTSTNGMMRRLGRNWGRLHKASYFIAILGILHFFMQSKVDVTEATLMAGFYLWLMFSRFASRMNWKMKSPVTLLGLAVAASLATAAVEYAWFAIATGVPPLRVLQANLHWMYPPRPAWIVLFIGVLIALIPVVKQVWEKWGGAGAAQSGSGRAAARGGRARARAASR</sequence>
<accession>A0A2N3KRX4</accession>
<dbReference type="RefSeq" id="WP_101267772.1">
    <property type="nucleotide sequence ID" value="NZ_NWTK01000009.1"/>
</dbReference>
<feature type="transmembrane region" description="Helical" evidence="7">
    <location>
        <begin position="248"/>
        <end position="266"/>
    </location>
</feature>
<keyword evidence="3 7" id="KW-0812">Transmembrane</keyword>
<organism evidence="10 11">
    <name type="scientific">Thalassospira marina</name>
    <dbReference type="NCBI Taxonomy" id="2048283"/>
    <lineage>
        <taxon>Bacteria</taxon>
        <taxon>Pseudomonadati</taxon>
        <taxon>Pseudomonadota</taxon>
        <taxon>Alphaproteobacteria</taxon>
        <taxon>Rhodospirillales</taxon>
        <taxon>Thalassospiraceae</taxon>
        <taxon>Thalassospira</taxon>
    </lineage>
</organism>
<comment type="similarity">
    <text evidence="7">Belongs to the MsrQ family.</text>
</comment>
<keyword evidence="7" id="KW-0479">Metal-binding</keyword>
<dbReference type="GO" id="GO:0005886">
    <property type="term" value="C:plasma membrane"/>
    <property type="evidence" value="ECO:0007669"/>
    <property type="project" value="UniProtKB-SubCell"/>
</dbReference>
<evidence type="ECO:0000256" key="4">
    <source>
        <dbReference type="ARBA" id="ARBA00022989"/>
    </source>
</evidence>
<keyword evidence="4 7" id="KW-1133">Transmembrane helix</keyword>
<evidence type="ECO:0000256" key="6">
    <source>
        <dbReference type="ARBA" id="ARBA00023136"/>
    </source>
</evidence>
<dbReference type="InterPro" id="IPR022837">
    <property type="entry name" value="MsrQ-like"/>
</dbReference>
<feature type="transmembrane region" description="Helical" evidence="7">
    <location>
        <begin position="174"/>
        <end position="194"/>
    </location>
</feature>
<dbReference type="HAMAP" id="MF_01207">
    <property type="entry name" value="MsrQ"/>
    <property type="match status" value="1"/>
</dbReference>
<dbReference type="GO" id="GO:0016679">
    <property type="term" value="F:oxidoreductase activity, acting on diphenols and related substances as donors"/>
    <property type="evidence" value="ECO:0007669"/>
    <property type="project" value="TreeGrafter"/>
</dbReference>
<evidence type="ECO:0000256" key="7">
    <source>
        <dbReference type="HAMAP-Rule" id="MF_01207"/>
    </source>
</evidence>
<feature type="compositionally biased region" description="Basic residues" evidence="8">
    <location>
        <begin position="291"/>
        <end position="300"/>
    </location>
</feature>
<proteinExistence type="inferred from homology"/>
<dbReference type="PANTHER" id="PTHR36964">
    <property type="entry name" value="PROTEIN-METHIONINE-SULFOXIDE REDUCTASE HEME-BINDING SUBUNIT MSRQ"/>
    <property type="match status" value="1"/>
</dbReference>
<keyword evidence="7" id="KW-1003">Cell membrane</keyword>
<dbReference type="Pfam" id="PF01794">
    <property type="entry name" value="Ferric_reduct"/>
    <property type="match status" value="1"/>
</dbReference>